<dbReference type="InterPro" id="IPR016032">
    <property type="entry name" value="Sig_transdc_resp-reg_C-effctor"/>
</dbReference>
<dbReference type="Gene3D" id="3.40.50.300">
    <property type="entry name" value="P-loop containing nucleotide triphosphate hydrolases"/>
    <property type="match status" value="1"/>
</dbReference>
<evidence type="ECO:0000256" key="1">
    <source>
        <dbReference type="ARBA" id="ARBA00023015"/>
    </source>
</evidence>
<dbReference type="GO" id="GO:0016887">
    <property type="term" value="F:ATP hydrolysis activity"/>
    <property type="evidence" value="ECO:0007669"/>
    <property type="project" value="InterPro"/>
</dbReference>
<name>A0A1H4IS02_RHOJO</name>
<dbReference type="InterPro" id="IPR036388">
    <property type="entry name" value="WH-like_DNA-bd_sf"/>
</dbReference>
<dbReference type="Pfam" id="PF17874">
    <property type="entry name" value="TPR_MalT"/>
    <property type="match status" value="1"/>
</dbReference>
<dbReference type="InterPro" id="IPR059106">
    <property type="entry name" value="WHD_MalT"/>
</dbReference>
<dbReference type="Pfam" id="PF25873">
    <property type="entry name" value="WHD_MalT"/>
    <property type="match status" value="1"/>
</dbReference>
<dbReference type="GO" id="GO:0003677">
    <property type="term" value="F:DNA binding"/>
    <property type="evidence" value="ECO:0007669"/>
    <property type="project" value="UniProtKB-KW"/>
</dbReference>
<keyword evidence="2" id="KW-0238">DNA-binding</keyword>
<dbReference type="Gene3D" id="1.10.10.10">
    <property type="entry name" value="Winged helix-like DNA-binding domain superfamily/Winged helix DNA-binding domain"/>
    <property type="match status" value="1"/>
</dbReference>
<dbReference type="AlphaFoldDB" id="A0A1H4IS02"/>
<dbReference type="InterPro" id="IPR027417">
    <property type="entry name" value="P-loop_NTPase"/>
</dbReference>
<dbReference type="Proteomes" id="UP000183407">
    <property type="component" value="Unassembled WGS sequence"/>
</dbReference>
<reference evidence="7" key="1">
    <citation type="submission" date="2016-10" db="EMBL/GenBank/DDBJ databases">
        <authorList>
            <person name="Varghese N."/>
        </authorList>
    </citation>
    <scope>NUCLEOTIDE SEQUENCE [LARGE SCALE GENOMIC DNA]</scope>
    <source>
        <strain evidence="7">DSM 44719</strain>
    </source>
</reference>
<dbReference type="SUPFAM" id="SSF48452">
    <property type="entry name" value="TPR-like"/>
    <property type="match status" value="2"/>
</dbReference>
<evidence type="ECO:0000256" key="2">
    <source>
        <dbReference type="ARBA" id="ARBA00023125"/>
    </source>
</evidence>
<accession>A0A1H4IS02</accession>
<proteinExistence type="predicted"/>
<dbReference type="PANTHER" id="PTHR44688:SF16">
    <property type="entry name" value="DNA-BINDING TRANSCRIPTIONAL ACTIVATOR DEVR_DOSR"/>
    <property type="match status" value="1"/>
</dbReference>
<evidence type="ECO:0000256" key="3">
    <source>
        <dbReference type="ARBA" id="ARBA00023163"/>
    </source>
</evidence>
<sequence length="909" mass="99377">MHARTCAVHKVTTAPPPHPHEGPLAAPLVSTKIGPPRVPGRLIYRPRLVQLLTLAIEERVTAIVAPAGWGKTLLMSSWLSEVELPGPVAWISLDTGDNDPIRFWSNLLQALHTATSARFDNGLDTLLPPITTSSELGSFVALLVNALAELPSPVIVVLDDVHELTNQPLVEQLDFLLQFAPRQLRIVLAGRFLPPLSLARMRVARELTEIRANDLGFTEREASALLEDVGLRLSASDMNKLHVRAEGWPAGLRLAALSMANVSDPAGFVAHFVGDEGTVADYLIAEVFEKQSAETRDFLLRTSVCERMTGGLANALTGRSDGAAMLAQMERGNVFTIALGPERFWYRYHSLFGELLRRKLEQGDPELLPRLHRTASAWFAENGVPLEAFHHAVESRDWALASDTLTKAWLPLFLDGEYSNLRAMLGRIPNEKVDSDPVLAAIRAVTRLALDDVTHADRDAQLAEEMSGFASAEQRPQLDIAIAMFHLDRARLRGDVVEARAASSVLLGSPGSAPRVLVSDDVRAAALLHLGATEYWSGSREVAERRLREGLTLARRTGRDYLELCCLSELTAVLAAQYRLGEAASLAQQAARLAERRGWTNTEAMALAWHALGYCHYVWNELDEADKYLDLAEDAVRTSESALQTSIRFTQGMVLSLRGDTVGAIVALGGAAESLEAMTGKYLFSEYVRGETIRLLAAIGETDRARVLLTELTNPEPWPTHLLVAKAQLRLAESDPAGALETLDPAVNGISEGFTDERVQALLMAAAIHRENGRSEDASRLTETALDLSEPERICYAYVQLGHRGQALLSEHARQPTMHPRFLGELIAMLGDAFADGNTKSPSGDRGSLTDREVTVLRYLPSLLTSPEIAAELFVSVNTVKAHLKSIYGKLAVSSRRQAVLRARELGLL</sequence>
<dbReference type="InterPro" id="IPR049945">
    <property type="entry name" value="AAA_22"/>
</dbReference>
<protein>
    <submittedName>
        <fullName evidence="6">LuxR family transcriptional regulator, maltose regulon positive regulatory protein</fullName>
    </submittedName>
</protein>
<evidence type="ECO:0000313" key="6">
    <source>
        <dbReference type="EMBL" id="SEB36807.1"/>
    </source>
</evidence>
<dbReference type="InterPro" id="IPR011990">
    <property type="entry name" value="TPR-like_helical_dom_sf"/>
</dbReference>
<dbReference type="Pfam" id="PF00196">
    <property type="entry name" value="GerE"/>
    <property type="match status" value="1"/>
</dbReference>
<dbReference type="PANTHER" id="PTHR44688">
    <property type="entry name" value="DNA-BINDING TRANSCRIPTIONAL ACTIVATOR DEVR_DOSR"/>
    <property type="match status" value="1"/>
</dbReference>
<feature type="region of interest" description="Disordered" evidence="4">
    <location>
        <begin position="1"/>
        <end position="23"/>
    </location>
</feature>
<dbReference type="Pfam" id="PF13401">
    <property type="entry name" value="AAA_22"/>
    <property type="match status" value="1"/>
</dbReference>
<feature type="domain" description="HTH luxR-type" evidence="5">
    <location>
        <begin position="842"/>
        <end position="907"/>
    </location>
</feature>
<dbReference type="OrthoDB" id="134985at2"/>
<dbReference type="EMBL" id="FNTL01000002">
    <property type="protein sequence ID" value="SEB36807.1"/>
    <property type="molecule type" value="Genomic_DNA"/>
</dbReference>
<dbReference type="PROSITE" id="PS50043">
    <property type="entry name" value="HTH_LUXR_2"/>
    <property type="match status" value="1"/>
</dbReference>
<dbReference type="GO" id="GO:0006355">
    <property type="term" value="P:regulation of DNA-templated transcription"/>
    <property type="evidence" value="ECO:0007669"/>
    <property type="project" value="InterPro"/>
</dbReference>
<keyword evidence="3" id="KW-0804">Transcription</keyword>
<evidence type="ECO:0000313" key="7">
    <source>
        <dbReference type="Proteomes" id="UP000183407"/>
    </source>
</evidence>
<dbReference type="InterPro" id="IPR041617">
    <property type="entry name" value="TPR_MalT"/>
</dbReference>
<keyword evidence="1" id="KW-0805">Transcription regulation</keyword>
<evidence type="ECO:0000259" key="5">
    <source>
        <dbReference type="PROSITE" id="PS50043"/>
    </source>
</evidence>
<dbReference type="SUPFAM" id="SSF46894">
    <property type="entry name" value="C-terminal effector domain of the bipartite response regulators"/>
    <property type="match status" value="1"/>
</dbReference>
<dbReference type="InterPro" id="IPR000792">
    <property type="entry name" value="Tscrpt_reg_LuxR_C"/>
</dbReference>
<dbReference type="CDD" id="cd06170">
    <property type="entry name" value="LuxR_C_like"/>
    <property type="match status" value="1"/>
</dbReference>
<dbReference type="SUPFAM" id="SSF52540">
    <property type="entry name" value="P-loop containing nucleoside triphosphate hydrolases"/>
    <property type="match status" value="1"/>
</dbReference>
<dbReference type="SMART" id="SM00421">
    <property type="entry name" value="HTH_LUXR"/>
    <property type="match status" value="1"/>
</dbReference>
<organism evidence="6 7">
    <name type="scientific">Rhodococcus jostii</name>
    <dbReference type="NCBI Taxonomy" id="132919"/>
    <lineage>
        <taxon>Bacteria</taxon>
        <taxon>Bacillati</taxon>
        <taxon>Actinomycetota</taxon>
        <taxon>Actinomycetes</taxon>
        <taxon>Mycobacteriales</taxon>
        <taxon>Nocardiaceae</taxon>
        <taxon>Rhodococcus</taxon>
    </lineage>
</organism>
<evidence type="ECO:0000256" key="4">
    <source>
        <dbReference type="SAM" id="MobiDB-lite"/>
    </source>
</evidence>
<gene>
    <name evidence="6" type="ORF">SAMN04490220_0443</name>
</gene>
<dbReference type="Gene3D" id="1.25.40.10">
    <property type="entry name" value="Tetratricopeptide repeat domain"/>
    <property type="match status" value="1"/>
</dbReference>